<dbReference type="PANTHER" id="PTHR23514">
    <property type="entry name" value="BYPASS OF STOP CODON PROTEIN 6"/>
    <property type="match status" value="1"/>
</dbReference>
<dbReference type="Proteomes" id="UP001595914">
    <property type="component" value="Unassembled WGS sequence"/>
</dbReference>
<feature type="domain" description="Major facilitator superfamily (MFS) profile" evidence="6">
    <location>
        <begin position="17"/>
        <end position="387"/>
    </location>
</feature>
<dbReference type="InterPro" id="IPR020846">
    <property type="entry name" value="MFS_dom"/>
</dbReference>
<evidence type="ECO:0000256" key="4">
    <source>
        <dbReference type="ARBA" id="ARBA00023136"/>
    </source>
</evidence>
<evidence type="ECO:0000256" key="3">
    <source>
        <dbReference type="ARBA" id="ARBA00022989"/>
    </source>
</evidence>
<dbReference type="SUPFAM" id="SSF103473">
    <property type="entry name" value="MFS general substrate transporter"/>
    <property type="match status" value="1"/>
</dbReference>
<dbReference type="CDD" id="cd17393">
    <property type="entry name" value="MFS_MosC_like"/>
    <property type="match status" value="1"/>
</dbReference>
<reference evidence="8" key="1">
    <citation type="journal article" date="2019" name="Int. J. Syst. Evol. Microbiol.">
        <title>The Global Catalogue of Microorganisms (GCM) 10K type strain sequencing project: providing services to taxonomists for standard genome sequencing and annotation.</title>
        <authorList>
            <consortium name="The Broad Institute Genomics Platform"/>
            <consortium name="The Broad Institute Genome Sequencing Center for Infectious Disease"/>
            <person name="Wu L."/>
            <person name="Ma J."/>
        </authorList>
    </citation>
    <scope>NUCLEOTIDE SEQUENCE [LARGE SCALE GENOMIC DNA]</scope>
    <source>
        <strain evidence="8">CCUG 54520</strain>
    </source>
</reference>
<feature type="transmembrane region" description="Helical" evidence="5">
    <location>
        <begin position="283"/>
        <end position="305"/>
    </location>
</feature>
<proteinExistence type="predicted"/>
<comment type="caution">
    <text evidence="7">The sequence shown here is derived from an EMBL/GenBank/DDBJ whole genome shotgun (WGS) entry which is preliminary data.</text>
</comment>
<keyword evidence="2 5" id="KW-0812">Transmembrane</keyword>
<sequence>MRPTNPTITDRRHLRRARAAIFGIFAVNGFLLAAWVVHIPSISDRTGISHATLGWLLLVLAGGALVGMQLAGPLADRWGSRRLTVAAGLLISVAMIGPALAADAVGLAAALALFGFGNGALDVSMNSQAVHAERAYGRPIMSAFHAFFSVGGVVGSLLGAATLAAGWPPLTALTAAAAIGLVTVAGCGPALLPHVVHEHPDAPARPAAATGRGSRRVLTLGAVAFALFLAEGAANDWSTLQVKEHLGTSDATAALAFGAFALMMTVGRFTADRVSAAFGAVAVVRYGTLVAAAGLAVIIGSGWVWLTLGGWALFGLGLSGCIPQIFTAAGNLSEGAAGVNMSRVVGMGYVGLLAGPALLGWLTTLMPLTATLLVPLVFVLLASRFAGVVRPAPAPPSPAAPPSNERFRSVD</sequence>
<gene>
    <name evidence="7" type="ORF">ACFO6S_19030</name>
</gene>
<feature type="transmembrane region" description="Helical" evidence="5">
    <location>
        <begin position="146"/>
        <end position="167"/>
    </location>
</feature>
<feature type="transmembrane region" description="Helical" evidence="5">
    <location>
        <begin position="107"/>
        <end position="125"/>
    </location>
</feature>
<keyword evidence="4 5" id="KW-0472">Membrane</keyword>
<feature type="transmembrane region" description="Helical" evidence="5">
    <location>
        <begin position="52"/>
        <end position="71"/>
    </location>
</feature>
<dbReference type="Pfam" id="PF07690">
    <property type="entry name" value="MFS_1"/>
    <property type="match status" value="2"/>
</dbReference>
<keyword evidence="3 5" id="KW-1133">Transmembrane helix</keyword>
<keyword evidence="8" id="KW-1185">Reference proteome</keyword>
<dbReference type="RefSeq" id="WP_378419536.1">
    <property type="nucleotide sequence ID" value="NZ_JBHSFO010000014.1"/>
</dbReference>
<dbReference type="Gene3D" id="1.20.1250.20">
    <property type="entry name" value="MFS general substrate transporter like domains"/>
    <property type="match status" value="2"/>
</dbReference>
<accession>A0ABV9FXR7</accession>
<feature type="transmembrane region" description="Helical" evidence="5">
    <location>
        <begin position="254"/>
        <end position="271"/>
    </location>
</feature>
<dbReference type="EMBL" id="JBHSFO010000014">
    <property type="protein sequence ID" value="MFC4605798.1"/>
    <property type="molecule type" value="Genomic_DNA"/>
</dbReference>
<evidence type="ECO:0000256" key="2">
    <source>
        <dbReference type="ARBA" id="ARBA00022692"/>
    </source>
</evidence>
<dbReference type="InterPro" id="IPR051788">
    <property type="entry name" value="MFS_Transporter"/>
</dbReference>
<evidence type="ECO:0000256" key="5">
    <source>
        <dbReference type="SAM" id="Phobius"/>
    </source>
</evidence>
<evidence type="ECO:0000256" key="1">
    <source>
        <dbReference type="ARBA" id="ARBA00004651"/>
    </source>
</evidence>
<comment type="subcellular location">
    <subcellularLocation>
        <location evidence="1">Cell membrane</location>
        <topology evidence="1">Multi-pass membrane protein</topology>
    </subcellularLocation>
</comment>
<dbReference type="PANTHER" id="PTHR23514:SF13">
    <property type="entry name" value="INNER MEMBRANE PROTEIN YBJJ"/>
    <property type="match status" value="1"/>
</dbReference>
<name>A0ABV9FXR7_9NOCA</name>
<evidence type="ECO:0000259" key="6">
    <source>
        <dbReference type="PROSITE" id="PS50850"/>
    </source>
</evidence>
<dbReference type="PROSITE" id="PS50850">
    <property type="entry name" value="MFS"/>
    <property type="match status" value="1"/>
</dbReference>
<dbReference type="InterPro" id="IPR036259">
    <property type="entry name" value="MFS_trans_sf"/>
</dbReference>
<evidence type="ECO:0000313" key="8">
    <source>
        <dbReference type="Proteomes" id="UP001595914"/>
    </source>
</evidence>
<feature type="transmembrane region" description="Helical" evidence="5">
    <location>
        <begin position="83"/>
        <end position="101"/>
    </location>
</feature>
<evidence type="ECO:0000313" key="7">
    <source>
        <dbReference type="EMBL" id="MFC4605798.1"/>
    </source>
</evidence>
<protein>
    <submittedName>
        <fullName evidence="7">MFS transporter</fullName>
    </submittedName>
</protein>
<feature type="transmembrane region" description="Helical" evidence="5">
    <location>
        <begin position="173"/>
        <end position="196"/>
    </location>
</feature>
<organism evidence="7 8">
    <name type="scientific">Rhodococcus kronopolitis</name>
    <dbReference type="NCBI Taxonomy" id="1460226"/>
    <lineage>
        <taxon>Bacteria</taxon>
        <taxon>Bacillati</taxon>
        <taxon>Actinomycetota</taxon>
        <taxon>Actinomycetes</taxon>
        <taxon>Mycobacteriales</taxon>
        <taxon>Nocardiaceae</taxon>
        <taxon>Rhodococcus</taxon>
    </lineage>
</organism>
<feature type="transmembrane region" description="Helical" evidence="5">
    <location>
        <begin position="217"/>
        <end position="234"/>
    </location>
</feature>
<feature type="transmembrane region" description="Helical" evidence="5">
    <location>
        <begin position="20"/>
        <end position="40"/>
    </location>
</feature>
<feature type="transmembrane region" description="Helical" evidence="5">
    <location>
        <begin position="368"/>
        <end position="387"/>
    </location>
</feature>
<dbReference type="InterPro" id="IPR011701">
    <property type="entry name" value="MFS"/>
</dbReference>